<evidence type="ECO:0000256" key="1">
    <source>
        <dbReference type="SAM" id="Phobius"/>
    </source>
</evidence>
<evidence type="ECO:0000313" key="3">
    <source>
        <dbReference type="Proteomes" id="UP000322530"/>
    </source>
</evidence>
<name>A0A5A5TE95_9CHLR</name>
<gene>
    <name evidence="2" type="ORF">KDI_30300</name>
</gene>
<keyword evidence="1" id="KW-0472">Membrane</keyword>
<keyword evidence="1" id="KW-1133">Transmembrane helix</keyword>
<comment type="caution">
    <text evidence="2">The sequence shown here is derived from an EMBL/GenBank/DDBJ whole genome shotgun (WGS) entry which is preliminary data.</text>
</comment>
<keyword evidence="1" id="KW-0812">Transmembrane</keyword>
<reference evidence="2 3" key="1">
    <citation type="submission" date="2019-01" db="EMBL/GenBank/DDBJ databases">
        <title>Draft genome sequence of Dictyobacter sp. Uno17.</title>
        <authorList>
            <person name="Wang C.M."/>
            <person name="Zheng Y."/>
            <person name="Sakai Y."/>
            <person name="Abe K."/>
            <person name="Yokota A."/>
            <person name="Yabe S."/>
        </authorList>
    </citation>
    <scope>NUCLEOTIDE SEQUENCE [LARGE SCALE GENOMIC DNA]</scope>
    <source>
        <strain evidence="2 3">Uno17</strain>
    </source>
</reference>
<organism evidence="2 3">
    <name type="scientific">Dictyobacter arantiisoli</name>
    <dbReference type="NCBI Taxonomy" id="2014874"/>
    <lineage>
        <taxon>Bacteria</taxon>
        <taxon>Bacillati</taxon>
        <taxon>Chloroflexota</taxon>
        <taxon>Ktedonobacteria</taxon>
        <taxon>Ktedonobacterales</taxon>
        <taxon>Dictyobacteraceae</taxon>
        <taxon>Dictyobacter</taxon>
    </lineage>
</organism>
<keyword evidence="3" id="KW-1185">Reference proteome</keyword>
<feature type="transmembrane region" description="Helical" evidence="1">
    <location>
        <begin position="12"/>
        <end position="34"/>
    </location>
</feature>
<dbReference type="EMBL" id="BIXY01000043">
    <property type="protein sequence ID" value="GCF09466.1"/>
    <property type="molecule type" value="Genomic_DNA"/>
</dbReference>
<accession>A0A5A5TE95</accession>
<dbReference type="RefSeq" id="WP_149402403.1">
    <property type="nucleotide sequence ID" value="NZ_BIXY01000043.1"/>
</dbReference>
<dbReference type="Proteomes" id="UP000322530">
    <property type="component" value="Unassembled WGS sequence"/>
</dbReference>
<dbReference type="OrthoDB" id="162248at2"/>
<evidence type="ECO:0008006" key="4">
    <source>
        <dbReference type="Google" id="ProtNLM"/>
    </source>
</evidence>
<protein>
    <recommendedName>
        <fullName evidence="4">DUF2231 domain-containing protein</fullName>
    </recommendedName>
</protein>
<dbReference type="AlphaFoldDB" id="A0A5A5TE95"/>
<feature type="transmembrane region" description="Helical" evidence="1">
    <location>
        <begin position="114"/>
        <end position="136"/>
    </location>
</feature>
<feature type="transmembrane region" description="Helical" evidence="1">
    <location>
        <begin position="87"/>
        <end position="107"/>
    </location>
</feature>
<feature type="transmembrane region" description="Helical" evidence="1">
    <location>
        <begin position="41"/>
        <end position="60"/>
    </location>
</feature>
<sequence length="155" mass="17118">MNMNMAHIHLLVNHFPIIGSIGVAVMFAIALIFKNSFLQKLSLWFLIVVALFTALAYLSGDGATRVLESFTHISISMVHDHEAMARIGLILMFITGAISVFGVLFYTRKPALPLYFQILVMALLIISVGVFIYIGYLGGLINHPEIRASLPAWLA</sequence>
<proteinExistence type="predicted"/>
<evidence type="ECO:0000313" key="2">
    <source>
        <dbReference type="EMBL" id="GCF09466.1"/>
    </source>
</evidence>